<evidence type="ECO:0000256" key="4">
    <source>
        <dbReference type="SAM" id="MobiDB-lite"/>
    </source>
</evidence>
<evidence type="ECO:0000256" key="2">
    <source>
        <dbReference type="ARBA" id="ARBA00022801"/>
    </source>
</evidence>
<evidence type="ECO:0000313" key="6">
    <source>
        <dbReference type="EMBL" id="KAK8067491.1"/>
    </source>
</evidence>
<dbReference type="Pfam" id="PF00176">
    <property type="entry name" value="SNF2-rel_dom"/>
    <property type="match status" value="1"/>
</dbReference>
<keyword evidence="7" id="KW-1185">Reference proteome</keyword>
<dbReference type="InterPro" id="IPR000330">
    <property type="entry name" value="SNF2_N"/>
</dbReference>
<dbReference type="Gene3D" id="3.40.50.300">
    <property type="entry name" value="P-loop containing nucleotide triphosphate hydrolases"/>
    <property type="match status" value="1"/>
</dbReference>
<protein>
    <recommendedName>
        <fullName evidence="5">SNF2 N-terminal domain-containing protein</fullName>
    </recommendedName>
</protein>
<dbReference type="InterPro" id="IPR050628">
    <property type="entry name" value="SNF2_RAD54_helicase_TF"/>
</dbReference>
<proteinExistence type="predicted"/>
<evidence type="ECO:0000259" key="5">
    <source>
        <dbReference type="Pfam" id="PF00176"/>
    </source>
</evidence>
<sequence>MAGNRGNRADDNRALQEDLRDNVVELNKKVTSWLDRKKGADLLIRLETADGRYGTEFLGTILCASGGYTGAGNIDWNAVKRWVVANMNDQVGEGFTENDLLLTHRLYGWTRDRARKAFDEYEFKSMVAGWEMGLVKLLVQEEDSLEYFEFENTKLLRQNGVLPSVEVEPEEGIEGGGGGRYPITEAHLQRASEAREQPEEDLEQRMTPISTEDADRQTRVLQMISSEDKNRRLDEFKFWTRVSIFFDFEEQWFETKAKELPGLLRSIDNYQLAAVFWLLTRYAVDGIAGPILGDDPGLGKTVIMIVTIKVHNDVQEAWADVMKFWKERAGSAEFKHNVQGAAKKRGIKCPSQKEITAKYGIQCPCVPGSDSQKIAESMQNWPSIIVGLPAQGTVTWAEEWEDTIRPDSRLQLYVNDANWIDHPRLAEFVKAIGDAPMPEGTESLDAALRKSNAGFEGGSRHVLLTSSYNCTVLLDTTEKGPGLVRELGETPHVPLTGCAIMALDEMHKYRGNKTKPLELLLDVFGQHKTKPTLGVAVSGSLGPLGPDAWDYMLQHTRAHARKEQLGRFRNGRDSKKVDVDWKYLQAHIDDPNAEQQNPFKECLGRLRGDWTTVMNKMFLRRGQRDEFMTKRIVNIPEPRHETVALAMPENNARPHVIENFRGVRLIMEERSEKYHMELALAQRKVLLERIPKGNAAETDMSLNYTLWTSTFPDLPFLAEQDETIVPFLKAGKEQQRLALQFSRTTLDPATANKTFSAINENLEKGNPFWAQCKTLRDRSPKMAQLEGLIRAELIGSKWSDQKFQRDNGPSDDSYVRHMLVFVRSPISAYLTALVLHRAVGKEVDVYLVHAGLQTESTAKSKPWHSRKGFRRAFNARCDRNSKNKIAVLTYELGATGWNMQRASVAVLLEVAARPEDRDQACKRVARRGQPCTPQIFELYYKNHLSEDQQKRHNDGIKEVKEIDWDYYGVTDGEGGSGEEEVEEEGEEGEEGEEEVVEEDN</sequence>
<keyword evidence="1" id="KW-0547">Nucleotide-binding</keyword>
<dbReference type="EMBL" id="JAQQWM010000004">
    <property type="protein sequence ID" value="KAK8067491.1"/>
    <property type="molecule type" value="Genomic_DNA"/>
</dbReference>
<feature type="compositionally biased region" description="Acidic residues" evidence="4">
    <location>
        <begin position="976"/>
        <end position="1000"/>
    </location>
</feature>
<feature type="domain" description="SNF2 N-terminal" evidence="5">
    <location>
        <begin position="270"/>
        <end position="403"/>
    </location>
</feature>
<feature type="region of interest" description="Disordered" evidence="4">
    <location>
        <begin position="967"/>
        <end position="1000"/>
    </location>
</feature>
<dbReference type="SUPFAM" id="SSF52540">
    <property type="entry name" value="P-loop containing nucleoside triphosphate hydrolases"/>
    <property type="match status" value="2"/>
</dbReference>
<keyword evidence="2" id="KW-0378">Hydrolase</keyword>
<dbReference type="InterPro" id="IPR027417">
    <property type="entry name" value="P-loop_NTPase"/>
</dbReference>
<comment type="caution">
    <text evidence="6">The sequence shown here is derived from an EMBL/GenBank/DDBJ whole genome shotgun (WGS) entry which is preliminary data.</text>
</comment>
<evidence type="ECO:0000256" key="3">
    <source>
        <dbReference type="ARBA" id="ARBA00022840"/>
    </source>
</evidence>
<dbReference type="PANTHER" id="PTHR45626">
    <property type="entry name" value="TRANSCRIPTION TERMINATION FACTOR 2-RELATED"/>
    <property type="match status" value="1"/>
</dbReference>
<dbReference type="Proteomes" id="UP001446871">
    <property type="component" value="Unassembled WGS sequence"/>
</dbReference>
<reference evidence="6 7" key="1">
    <citation type="submission" date="2023-01" db="EMBL/GenBank/DDBJ databases">
        <title>Analysis of 21 Apiospora genomes using comparative genomics revels a genus with tremendous synthesis potential of carbohydrate active enzymes and secondary metabolites.</title>
        <authorList>
            <person name="Sorensen T."/>
        </authorList>
    </citation>
    <scope>NUCLEOTIDE SEQUENCE [LARGE SCALE GENOMIC DNA]</scope>
    <source>
        <strain evidence="6 7">CBS 83171</strain>
    </source>
</reference>
<evidence type="ECO:0000313" key="7">
    <source>
        <dbReference type="Proteomes" id="UP001446871"/>
    </source>
</evidence>
<gene>
    <name evidence="6" type="ORF">PG996_006603</name>
</gene>
<accession>A0ABR1VAZ7</accession>
<evidence type="ECO:0000256" key="1">
    <source>
        <dbReference type="ARBA" id="ARBA00022741"/>
    </source>
</evidence>
<organism evidence="6 7">
    <name type="scientific">Apiospora saccharicola</name>
    <dbReference type="NCBI Taxonomy" id="335842"/>
    <lineage>
        <taxon>Eukaryota</taxon>
        <taxon>Fungi</taxon>
        <taxon>Dikarya</taxon>
        <taxon>Ascomycota</taxon>
        <taxon>Pezizomycotina</taxon>
        <taxon>Sordariomycetes</taxon>
        <taxon>Xylariomycetidae</taxon>
        <taxon>Amphisphaeriales</taxon>
        <taxon>Apiosporaceae</taxon>
        <taxon>Apiospora</taxon>
    </lineage>
</organism>
<dbReference type="Gene3D" id="3.40.50.10810">
    <property type="entry name" value="Tandem AAA-ATPase domain"/>
    <property type="match status" value="1"/>
</dbReference>
<dbReference type="InterPro" id="IPR038718">
    <property type="entry name" value="SNF2-like_sf"/>
</dbReference>
<keyword evidence="3" id="KW-0067">ATP-binding</keyword>
<name>A0ABR1VAZ7_9PEZI</name>